<evidence type="ECO:0000259" key="3">
    <source>
        <dbReference type="PROSITE" id="PS51186"/>
    </source>
</evidence>
<dbReference type="InterPro" id="IPR016181">
    <property type="entry name" value="Acyl_CoA_acyltransferase"/>
</dbReference>
<dbReference type="PANTHER" id="PTHR42919">
    <property type="entry name" value="N-ALPHA-ACETYLTRANSFERASE"/>
    <property type="match status" value="1"/>
</dbReference>
<protein>
    <recommendedName>
        <fullName evidence="3">N-acetyltransferase domain-containing protein</fullName>
    </recommendedName>
</protein>
<keyword evidence="2" id="KW-0012">Acyltransferase</keyword>
<proteinExistence type="predicted"/>
<keyword evidence="1" id="KW-0808">Transferase</keyword>
<dbReference type="AlphaFoldDB" id="A0A0J0XN70"/>
<dbReference type="GO" id="GO:0031415">
    <property type="term" value="C:NatA complex"/>
    <property type="evidence" value="ECO:0007669"/>
    <property type="project" value="TreeGrafter"/>
</dbReference>
<dbReference type="Proteomes" id="UP000053611">
    <property type="component" value="Unassembled WGS sequence"/>
</dbReference>
<accession>A0A0J0XN70</accession>
<evidence type="ECO:0000313" key="4">
    <source>
        <dbReference type="EMBL" id="KLT42518.1"/>
    </source>
</evidence>
<dbReference type="Pfam" id="PF13508">
    <property type="entry name" value="Acetyltransf_7"/>
    <property type="match status" value="1"/>
</dbReference>
<gene>
    <name evidence="4" type="ORF">CC85DRAFT_285427</name>
</gene>
<dbReference type="GeneID" id="28983715"/>
<dbReference type="EMBL" id="KQ087204">
    <property type="protein sequence ID" value="KLT42518.1"/>
    <property type="molecule type" value="Genomic_DNA"/>
</dbReference>
<sequence>MAQYNTAGTVSAPLELARGEHEAVAINGNGARVAPPPKVTLTSLTPNNTGTLRKIYNVVLPVTYSERFYKSVLDPSLDDVNKLVYYADIPVGACCCSLENVAPKQGEPTLAILTLAVLAPYRSQGLGSALVRHALRAALHPTVPPPPTPPASGTATRGQLKQAPPRVVINRATVHVQVGNEDAKRFYERLGFKEDKVVDNYYKNFQRMEPKAAWLLVCDDIAGALGETGANGA</sequence>
<dbReference type="InterPro" id="IPR000182">
    <property type="entry name" value="GNAT_dom"/>
</dbReference>
<name>A0A0J0XN70_9TREE</name>
<dbReference type="CDD" id="cd04301">
    <property type="entry name" value="NAT_SF"/>
    <property type="match status" value="1"/>
</dbReference>
<dbReference type="SUPFAM" id="SSF55729">
    <property type="entry name" value="Acyl-CoA N-acyltransferases (Nat)"/>
    <property type="match status" value="1"/>
</dbReference>
<evidence type="ECO:0000256" key="1">
    <source>
        <dbReference type="ARBA" id="ARBA00022679"/>
    </source>
</evidence>
<feature type="domain" description="N-acetyltransferase" evidence="3">
    <location>
        <begin position="39"/>
        <end position="213"/>
    </location>
</feature>
<dbReference type="Gene3D" id="3.40.630.30">
    <property type="match status" value="1"/>
</dbReference>
<evidence type="ECO:0000256" key="2">
    <source>
        <dbReference type="ARBA" id="ARBA00023315"/>
    </source>
</evidence>
<reference evidence="4 5" key="1">
    <citation type="submission" date="2015-03" db="EMBL/GenBank/DDBJ databases">
        <title>Genomics and transcriptomics of the oil-accumulating basidiomycete yeast T. oleaginosus allow insights into substrate utilization and the diverse evolutionary trajectories of mating systems in fungi.</title>
        <authorList>
            <consortium name="DOE Joint Genome Institute"/>
            <person name="Kourist R."/>
            <person name="Kracht O."/>
            <person name="Bracharz F."/>
            <person name="Lipzen A."/>
            <person name="Nolan M."/>
            <person name="Ohm R."/>
            <person name="Grigoriev I."/>
            <person name="Sun S."/>
            <person name="Heitman J."/>
            <person name="Bruck T."/>
            <person name="Nowrousian M."/>
        </authorList>
    </citation>
    <scope>NUCLEOTIDE SEQUENCE [LARGE SCALE GENOMIC DNA]</scope>
    <source>
        <strain evidence="4 5">IBC0246</strain>
    </source>
</reference>
<organism evidence="4 5">
    <name type="scientific">Cutaneotrichosporon oleaginosum</name>
    <dbReference type="NCBI Taxonomy" id="879819"/>
    <lineage>
        <taxon>Eukaryota</taxon>
        <taxon>Fungi</taxon>
        <taxon>Dikarya</taxon>
        <taxon>Basidiomycota</taxon>
        <taxon>Agaricomycotina</taxon>
        <taxon>Tremellomycetes</taxon>
        <taxon>Trichosporonales</taxon>
        <taxon>Trichosporonaceae</taxon>
        <taxon>Cutaneotrichosporon</taxon>
    </lineage>
</organism>
<dbReference type="GO" id="GO:0016747">
    <property type="term" value="F:acyltransferase activity, transferring groups other than amino-acyl groups"/>
    <property type="evidence" value="ECO:0007669"/>
    <property type="project" value="InterPro"/>
</dbReference>
<dbReference type="GO" id="GO:0007064">
    <property type="term" value="P:mitotic sister chromatid cohesion"/>
    <property type="evidence" value="ECO:0007669"/>
    <property type="project" value="TreeGrafter"/>
</dbReference>
<dbReference type="InterPro" id="IPR051556">
    <property type="entry name" value="N-term/lysine_N-AcTrnsfr"/>
</dbReference>
<dbReference type="RefSeq" id="XP_018279009.1">
    <property type="nucleotide sequence ID" value="XM_018423112.1"/>
</dbReference>
<keyword evidence="5" id="KW-1185">Reference proteome</keyword>
<dbReference type="PROSITE" id="PS51186">
    <property type="entry name" value="GNAT"/>
    <property type="match status" value="1"/>
</dbReference>
<dbReference type="STRING" id="879819.A0A0J0XN70"/>
<dbReference type="OrthoDB" id="47374at2759"/>
<dbReference type="PANTHER" id="PTHR42919:SF8">
    <property type="entry name" value="N-ALPHA-ACETYLTRANSFERASE 50"/>
    <property type="match status" value="1"/>
</dbReference>
<evidence type="ECO:0000313" key="5">
    <source>
        <dbReference type="Proteomes" id="UP000053611"/>
    </source>
</evidence>